<evidence type="ECO:0000256" key="2">
    <source>
        <dbReference type="ARBA" id="ARBA00022448"/>
    </source>
</evidence>
<evidence type="ECO:0000256" key="7">
    <source>
        <dbReference type="ARBA" id="ARBA00023136"/>
    </source>
</evidence>
<dbReference type="OMA" id="RLMCYLI"/>
<dbReference type="InterPro" id="IPR039899">
    <property type="entry name" value="BET1_SNARE"/>
</dbReference>
<keyword evidence="2" id="KW-0813">Transport</keyword>
<name>T0R5K6_SAPDV</name>
<dbReference type="GO" id="GO:0015031">
    <property type="term" value="P:protein transport"/>
    <property type="evidence" value="ECO:0007669"/>
    <property type="project" value="UniProtKB-KW"/>
</dbReference>
<reference evidence="12 13" key="1">
    <citation type="submission" date="2012-04" db="EMBL/GenBank/DDBJ databases">
        <title>The Genome Sequence of Saprolegnia declina VS20.</title>
        <authorList>
            <consortium name="The Broad Institute Genome Sequencing Platform"/>
            <person name="Russ C."/>
            <person name="Nusbaum C."/>
            <person name="Tyler B."/>
            <person name="van West P."/>
            <person name="Dieguez-Uribeondo J."/>
            <person name="de Bruijn I."/>
            <person name="Tripathy S."/>
            <person name="Jiang R."/>
            <person name="Young S.K."/>
            <person name="Zeng Q."/>
            <person name="Gargeya S."/>
            <person name="Fitzgerald M."/>
            <person name="Haas B."/>
            <person name="Abouelleil A."/>
            <person name="Alvarado L."/>
            <person name="Arachchi H.M."/>
            <person name="Berlin A."/>
            <person name="Chapman S.B."/>
            <person name="Goldberg J."/>
            <person name="Griggs A."/>
            <person name="Gujja S."/>
            <person name="Hansen M."/>
            <person name="Howarth C."/>
            <person name="Imamovic A."/>
            <person name="Larimer J."/>
            <person name="McCowen C."/>
            <person name="Montmayeur A."/>
            <person name="Murphy C."/>
            <person name="Neiman D."/>
            <person name="Pearson M."/>
            <person name="Priest M."/>
            <person name="Roberts A."/>
            <person name="Saif S."/>
            <person name="Shea T."/>
            <person name="Sisk P."/>
            <person name="Sykes S."/>
            <person name="Wortman J."/>
            <person name="Nusbaum C."/>
            <person name="Birren B."/>
        </authorList>
    </citation>
    <scope>NUCLEOTIDE SEQUENCE [LARGE SCALE GENOMIC DNA]</scope>
    <source>
        <strain evidence="12 13">VS20</strain>
    </source>
</reference>
<dbReference type="eggNOG" id="ENOG502SE6H">
    <property type="taxonomic scope" value="Eukaryota"/>
</dbReference>
<evidence type="ECO:0000313" key="12">
    <source>
        <dbReference type="EMBL" id="EQC41685.1"/>
    </source>
</evidence>
<dbReference type="OrthoDB" id="261831at2759"/>
<keyword evidence="4" id="KW-0653">Protein transport</keyword>
<dbReference type="Gene3D" id="1.20.5.110">
    <property type="match status" value="1"/>
</dbReference>
<evidence type="ECO:0000256" key="10">
    <source>
        <dbReference type="SAM" id="Phobius"/>
    </source>
</evidence>
<feature type="domain" description="T-SNARE coiled-coil homology" evidence="11">
    <location>
        <begin position="42"/>
        <end position="104"/>
    </location>
</feature>
<accession>T0R5K6</accession>
<evidence type="ECO:0000256" key="6">
    <source>
        <dbReference type="ARBA" id="ARBA00023034"/>
    </source>
</evidence>
<feature type="region of interest" description="Disordered" evidence="9">
    <location>
        <begin position="25"/>
        <end position="48"/>
    </location>
</feature>
<dbReference type="PANTHER" id="PTHR12791">
    <property type="entry name" value="GOLGI SNARE BET1-RELATED"/>
    <property type="match status" value="1"/>
</dbReference>
<evidence type="ECO:0000256" key="1">
    <source>
        <dbReference type="ARBA" id="ARBA00004394"/>
    </source>
</evidence>
<organism evidence="12 13">
    <name type="scientific">Saprolegnia diclina (strain VS20)</name>
    <dbReference type="NCBI Taxonomy" id="1156394"/>
    <lineage>
        <taxon>Eukaryota</taxon>
        <taxon>Sar</taxon>
        <taxon>Stramenopiles</taxon>
        <taxon>Oomycota</taxon>
        <taxon>Saprolegniomycetes</taxon>
        <taxon>Saprolegniales</taxon>
        <taxon>Saprolegniaceae</taxon>
        <taxon>Saprolegnia</taxon>
    </lineage>
</organism>
<keyword evidence="7 10" id="KW-0472">Membrane</keyword>
<dbReference type="CDD" id="cd15853">
    <property type="entry name" value="SNARE_Bet1"/>
    <property type="match status" value="1"/>
</dbReference>
<proteinExistence type="predicted"/>
<evidence type="ECO:0000256" key="5">
    <source>
        <dbReference type="ARBA" id="ARBA00022989"/>
    </source>
</evidence>
<evidence type="ECO:0000256" key="8">
    <source>
        <dbReference type="ARBA" id="ARBA00046280"/>
    </source>
</evidence>
<sequence length="135" mass="15107">MHSRSGFGTKMANRSAADRAALYNRLSNTPTSNSATAEQTQRLMEDQNDEKIDQLSIQIGTLKDLTRTINNQVTEDNRFLGDMDRAFSNTESLMGGTLKKLGTMMEQGGPKHMCMLITFVVVVFVLMYLLMTGKY</sequence>
<keyword evidence="3 10" id="KW-0812">Transmembrane</keyword>
<gene>
    <name evidence="12" type="ORF">SDRG_01643</name>
</gene>
<protein>
    <recommendedName>
        <fullName evidence="11">t-SNARE coiled-coil homology domain-containing protein</fullName>
    </recommendedName>
</protein>
<dbReference type="GeneID" id="19942370"/>
<dbReference type="AlphaFoldDB" id="T0R5K6"/>
<evidence type="ECO:0000256" key="3">
    <source>
        <dbReference type="ARBA" id="ARBA00022692"/>
    </source>
</evidence>
<feature type="compositionally biased region" description="Polar residues" evidence="9">
    <location>
        <begin position="25"/>
        <end position="42"/>
    </location>
</feature>
<evidence type="ECO:0000256" key="4">
    <source>
        <dbReference type="ARBA" id="ARBA00022927"/>
    </source>
</evidence>
<dbReference type="EMBL" id="JH767134">
    <property type="protein sequence ID" value="EQC41685.1"/>
    <property type="molecule type" value="Genomic_DNA"/>
</dbReference>
<dbReference type="Proteomes" id="UP000030762">
    <property type="component" value="Unassembled WGS sequence"/>
</dbReference>
<keyword evidence="6" id="KW-0333">Golgi apparatus</keyword>
<comment type="subcellular location">
    <subcellularLocation>
        <location evidence="8">Endomembrane system</location>
        <topology evidence="8">Single-pass type IV membrane protein</topology>
    </subcellularLocation>
    <subcellularLocation>
        <location evidence="1">Golgi apparatus membrane</location>
    </subcellularLocation>
</comment>
<dbReference type="STRING" id="1156394.T0R5K6"/>
<keyword evidence="13" id="KW-1185">Reference proteome</keyword>
<evidence type="ECO:0000259" key="11">
    <source>
        <dbReference type="PROSITE" id="PS50192"/>
    </source>
</evidence>
<evidence type="ECO:0000313" key="13">
    <source>
        <dbReference type="Proteomes" id="UP000030762"/>
    </source>
</evidence>
<dbReference type="SUPFAM" id="SSF58038">
    <property type="entry name" value="SNARE fusion complex"/>
    <property type="match status" value="1"/>
</dbReference>
<dbReference type="InParanoid" id="T0R5K6"/>
<evidence type="ECO:0000256" key="9">
    <source>
        <dbReference type="SAM" id="MobiDB-lite"/>
    </source>
</evidence>
<dbReference type="VEuPathDB" id="FungiDB:SDRG_01643"/>
<dbReference type="InterPro" id="IPR000727">
    <property type="entry name" value="T_SNARE_dom"/>
</dbReference>
<keyword evidence="5 10" id="KW-1133">Transmembrane helix</keyword>
<dbReference type="SMART" id="SM00397">
    <property type="entry name" value="t_SNARE"/>
    <property type="match status" value="1"/>
</dbReference>
<feature type="transmembrane region" description="Helical" evidence="10">
    <location>
        <begin position="113"/>
        <end position="131"/>
    </location>
</feature>
<dbReference type="GO" id="GO:0000139">
    <property type="term" value="C:Golgi membrane"/>
    <property type="evidence" value="ECO:0007669"/>
    <property type="project" value="UniProtKB-SubCell"/>
</dbReference>
<dbReference type="RefSeq" id="XP_008605399.1">
    <property type="nucleotide sequence ID" value="XM_008607177.1"/>
</dbReference>
<dbReference type="PROSITE" id="PS50192">
    <property type="entry name" value="T_SNARE"/>
    <property type="match status" value="1"/>
</dbReference>